<organism evidence="5 6">
    <name type="scientific">Coilia grayii</name>
    <name type="common">Gray's grenadier anchovy</name>
    <dbReference type="NCBI Taxonomy" id="363190"/>
    <lineage>
        <taxon>Eukaryota</taxon>
        <taxon>Metazoa</taxon>
        <taxon>Chordata</taxon>
        <taxon>Craniata</taxon>
        <taxon>Vertebrata</taxon>
        <taxon>Euteleostomi</taxon>
        <taxon>Actinopterygii</taxon>
        <taxon>Neopterygii</taxon>
        <taxon>Teleostei</taxon>
        <taxon>Clupei</taxon>
        <taxon>Clupeiformes</taxon>
        <taxon>Clupeoidei</taxon>
        <taxon>Engraulidae</taxon>
        <taxon>Coilinae</taxon>
        <taxon>Coilia</taxon>
    </lineage>
</organism>
<evidence type="ECO:0000256" key="3">
    <source>
        <dbReference type="SAM" id="Phobius"/>
    </source>
</evidence>
<feature type="domain" description="Centrosome and spindle pole-associated protein 1 C-terminal" evidence="4">
    <location>
        <begin position="1003"/>
        <end position="1057"/>
    </location>
</feature>
<feature type="coiled-coil region" evidence="1">
    <location>
        <begin position="613"/>
        <end position="644"/>
    </location>
</feature>
<feature type="region of interest" description="Disordered" evidence="2">
    <location>
        <begin position="208"/>
        <end position="271"/>
    </location>
</feature>
<dbReference type="PANTHER" id="PTHR21616:SF2">
    <property type="entry name" value="CENTROSOME AND SPINDLE POLE-ASSOCIATED PROTEIN 1"/>
    <property type="match status" value="1"/>
</dbReference>
<feature type="compositionally biased region" description="Polar residues" evidence="2">
    <location>
        <begin position="1138"/>
        <end position="1151"/>
    </location>
</feature>
<feature type="region of interest" description="Disordered" evidence="2">
    <location>
        <begin position="293"/>
        <end position="312"/>
    </location>
</feature>
<feature type="region of interest" description="Disordered" evidence="2">
    <location>
        <begin position="441"/>
        <end position="475"/>
    </location>
</feature>
<evidence type="ECO:0000313" key="5">
    <source>
        <dbReference type="EMBL" id="KAL2085173.1"/>
    </source>
</evidence>
<feature type="compositionally biased region" description="Basic and acidic residues" evidence="2">
    <location>
        <begin position="833"/>
        <end position="863"/>
    </location>
</feature>
<feature type="region of interest" description="Disordered" evidence="2">
    <location>
        <begin position="1063"/>
        <end position="1090"/>
    </location>
</feature>
<sequence>MSCVKISSNIIYILKRPVELWVCVIKYVPSYYLNRLQLVLFSLSIAVLIEIPVLVSGIQKLETNAGDVLLLEGDRKHQPTEKMTMDDGVPYLEMKTRPDVSSKENVPVEASTQSVPKDENTSLSLPLSARLQRKKQRVNQDFREDYRRSASQRKESNSGEASAQPQELSLPIKERRSAKARLRDERNREYNAFLKQKGAQAVTRTLPDTWKARGQDPAVPSVPKPAPSSPPPQSDHSGLAERPRRDAATLTDLRREEPLPRRHWGDPPLRLDRRPRKLRSYYIYSDEDLSFGEEEYDDEDEELDHVSRRRAGPKELERREVQAPILRAEESVEESRRTLSAILNPNLQAEPTQAKTSERSRSAANKNMADFSTGLIIGAAEGNGAQRRRKERYRQELLQQMAEQHNNKKKEKELELRVAATGAVDPEKLPDRIKQFGAVSREYERKQQRDEAPQQRPGEGAEEQAPPERPRVAFQSPPLLDYSASLAQLAARDAGRVEASGGPSSEEFRRNMAGTLGEMIAPRVTGTPLPAPPVLPDAYHTPYDEAYYYYGGRNPLDPSLAYYGPGAVGISSYPHLPLGLPPPLKSGHSAPLTHAWAAWLAPLWYGSLCCRQIKQAKDSALLYQEELRQQIRERQERRMREREEQERYDARLEAEMKSYDPWGRGGGGAPLKDGHGNLISDLKRMHRVNEEAYLNPESRWAPNTTGRNAPTPPRQDRVTSPLIMTGHPQGHGGLYGRGNVFKDVPTPQQLHEQDRYKEYLMQQIAEKRRKEADERERQRVEEEREEKRLLEQRAQIQKEYEEEQERRKRKEMEQIAKNEELVRQAEERRREAERRKKEEEERANEAQRQQYERERQARLDEVQRIPSPPIPTLQKKLGRQRTPRPPSAESRHSAGASTVRSLSAPHSPPVPARRNQLRARGEQLTAIEEKQCVISELSALSRQLRNEQRRLERQKLQTEREELDTPLRERHKERPPVDVFDMARLRLQVPAKRPPSKTRGPVNMQNIHDFNQLKYRDSTSREEMRQAYPDPPFDDGSLELQQQALLRQQQRRLSNLRKDKTDFFSDVASPSQPPHHQRLESAEDGPTPTLLQSESAFIDSHAGVFPGSHGEGRGSAREGRGSARERRRLARKTEFDQELNTPLGTRGSARQTDAECVRSLNVASVRERNQHRLTRLDNMSQQSARSADLCLDDEDDLWHTSPPPLDEDRRVSVDTVATEPWLRPGTAERLKNFMADRRPYLKPLGDWEGPSTYHG</sequence>
<keyword evidence="3" id="KW-1133">Transmembrane helix</keyword>
<feature type="region of interest" description="Disordered" evidence="2">
    <location>
        <begin position="833"/>
        <end position="919"/>
    </location>
</feature>
<proteinExistence type="predicted"/>
<dbReference type="Proteomes" id="UP001591681">
    <property type="component" value="Unassembled WGS sequence"/>
</dbReference>
<feature type="region of interest" description="Disordered" evidence="2">
    <location>
        <begin position="79"/>
        <end position="184"/>
    </location>
</feature>
<reference evidence="5 6" key="1">
    <citation type="submission" date="2024-09" db="EMBL/GenBank/DDBJ databases">
        <title>A chromosome-level genome assembly of Gray's grenadier anchovy, Coilia grayii.</title>
        <authorList>
            <person name="Fu Z."/>
        </authorList>
    </citation>
    <scope>NUCLEOTIDE SEQUENCE [LARGE SCALE GENOMIC DNA]</scope>
    <source>
        <strain evidence="5">G4</strain>
        <tissue evidence="5">Muscle</tissue>
    </source>
</reference>
<accession>A0ABD1JGG5</accession>
<feature type="compositionally biased region" description="Basic and acidic residues" evidence="2">
    <location>
        <begin position="172"/>
        <end position="184"/>
    </location>
</feature>
<feature type="compositionally biased region" description="Basic and acidic residues" evidence="2">
    <location>
        <begin position="238"/>
        <end position="271"/>
    </location>
</feature>
<gene>
    <name evidence="5" type="ORF">ACEWY4_018493</name>
</gene>
<keyword evidence="3" id="KW-0472">Membrane</keyword>
<evidence type="ECO:0000259" key="4">
    <source>
        <dbReference type="Pfam" id="PF24578"/>
    </source>
</evidence>
<dbReference type="EMBL" id="JBHFQA010000016">
    <property type="protein sequence ID" value="KAL2085173.1"/>
    <property type="molecule type" value="Genomic_DNA"/>
</dbReference>
<comment type="caution">
    <text evidence="5">The sequence shown here is derived from an EMBL/GenBank/DDBJ whole genome shotgun (WGS) entry which is preliminary data.</text>
</comment>
<dbReference type="InterPro" id="IPR026708">
    <property type="entry name" value="CSPP1"/>
</dbReference>
<keyword evidence="3" id="KW-0812">Transmembrane</keyword>
<feature type="transmembrane region" description="Helical" evidence="3">
    <location>
        <begin position="36"/>
        <end position="55"/>
    </location>
</feature>
<feature type="compositionally biased region" description="Acidic residues" evidence="2">
    <location>
        <begin position="293"/>
        <end position="303"/>
    </location>
</feature>
<feature type="compositionally biased region" description="Basic and acidic residues" evidence="2">
    <location>
        <begin position="1110"/>
        <end position="1124"/>
    </location>
</feature>
<dbReference type="InterPro" id="IPR058191">
    <property type="entry name" value="CSPP1_C"/>
</dbReference>
<evidence type="ECO:0000256" key="1">
    <source>
        <dbReference type="SAM" id="Coils"/>
    </source>
</evidence>
<protein>
    <recommendedName>
        <fullName evidence="4">Centrosome and spindle pole-associated protein 1 C-terminal domain-containing protein</fullName>
    </recommendedName>
</protein>
<dbReference type="Pfam" id="PF24578">
    <property type="entry name" value="CSPP1_C"/>
    <property type="match status" value="1"/>
</dbReference>
<name>A0ABD1JGG5_9TELE</name>
<feature type="compositionally biased region" description="Pro residues" evidence="2">
    <location>
        <begin position="220"/>
        <end position="233"/>
    </location>
</feature>
<evidence type="ECO:0000313" key="6">
    <source>
        <dbReference type="Proteomes" id="UP001591681"/>
    </source>
</evidence>
<feature type="compositionally biased region" description="Polar residues" evidence="2">
    <location>
        <begin position="110"/>
        <end position="125"/>
    </location>
</feature>
<feature type="region of interest" description="Disordered" evidence="2">
    <location>
        <begin position="696"/>
        <end position="716"/>
    </location>
</feature>
<feature type="coiled-coil region" evidence="1">
    <location>
        <begin position="927"/>
        <end position="964"/>
    </location>
</feature>
<dbReference type="AlphaFoldDB" id="A0ABD1JGG5"/>
<dbReference type="PANTHER" id="PTHR21616">
    <property type="entry name" value="CENTROSOME SPINDLE POLE ASSOCIATED PROTEIN"/>
    <property type="match status" value="1"/>
</dbReference>
<feature type="compositionally biased region" description="Basic and acidic residues" evidence="2">
    <location>
        <begin position="441"/>
        <end position="453"/>
    </location>
</feature>
<feature type="compositionally biased region" description="Basic and acidic residues" evidence="2">
    <location>
        <begin position="138"/>
        <end position="157"/>
    </location>
</feature>
<feature type="region of interest" description="Disordered" evidence="2">
    <location>
        <begin position="767"/>
        <end position="788"/>
    </location>
</feature>
<keyword evidence="6" id="KW-1185">Reference proteome</keyword>
<keyword evidence="1" id="KW-0175">Coiled coil</keyword>
<feature type="region of interest" description="Disordered" evidence="2">
    <location>
        <begin position="1103"/>
        <end position="1152"/>
    </location>
</feature>
<evidence type="ECO:0000256" key="2">
    <source>
        <dbReference type="SAM" id="MobiDB-lite"/>
    </source>
</evidence>
<feature type="compositionally biased region" description="Basic and acidic residues" evidence="2">
    <location>
        <begin position="1014"/>
        <end position="1025"/>
    </location>
</feature>
<feature type="region of interest" description="Disordered" evidence="2">
    <location>
        <begin position="991"/>
        <end position="1037"/>
    </location>
</feature>
<feature type="compositionally biased region" description="Polar residues" evidence="2">
    <location>
        <begin position="158"/>
        <end position="167"/>
    </location>
</feature>